<dbReference type="Proteomes" id="UP001203852">
    <property type="component" value="Unassembled WGS sequence"/>
</dbReference>
<dbReference type="AlphaFoldDB" id="A0AAN6DKH3"/>
<accession>A0AAN6DKH3</accession>
<comment type="caution">
    <text evidence="1">The sequence shown here is derived from an EMBL/GenBank/DDBJ whole genome shotgun (WGS) entry which is preliminary data.</text>
</comment>
<evidence type="ECO:0000313" key="2">
    <source>
        <dbReference type="Proteomes" id="UP001203852"/>
    </source>
</evidence>
<proteinExistence type="predicted"/>
<keyword evidence="2" id="KW-1185">Reference proteome</keyword>
<name>A0AAN6DKH3_9EURO</name>
<sequence>MAVDSDHVLRGLLKTYTKTPDENETGHLNRDFRSAVRQFAEAHRLPFSQDNAGNIYIVQPGQDSELSAIAIAFPLDEGLSPDSFEGAFKTFESLRKVNLGCDITLLGWTSIEGRLVGRDVWDRSGVLFAKPTTASNIPQLEQFSSLPEGSTFPLSAVFEVVEGQAATVRISGSPVLLPKVQKNASGSEASISTRKILRAPEVRIEGVSAVDVAAVTVKEYSVYVAALFENFD</sequence>
<organism evidence="1 2">
    <name type="scientific">Exophiala viscosa</name>
    <dbReference type="NCBI Taxonomy" id="2486360"/>
    <lineage>
        <taxon>Eukaryota</taxon>
        <taxon>Fungi</taxon>
        <taxon>Dikarya</taxon>
        <taxon>Ascomycota</taxon>
        <taxon>Pezizomycotina</taxon>
        <taxon>Eurotiomycetes</taxon>
        <taxon>Chaetothyriomycetidae</taxon>
        <taxon>Chaetothyriales</taxon>
        <taxon>Herpotrichiellaceae</taxon>
        <taxon>Exophiala</taxon>
    </lineage>
</organism>
<dbReference type="EMBL" id="MU404364">
    <property type="protein sequence ID" value="KAI1608069.1"/>
    <property type="molecule type" value="Genomic_DNA"/>
</dbReference>
<evidence type="ECO:0000313" key="1">
    <source>
        <dbReference type="EMBL" id="KAI1608069.1"/>
    </source>
</evidence>
<reference evidence="1" key="1">
    <citation type="journal article" date="2022" name="bioRxiv">
        <title>Deciphering the potential niche of two novel black yeast fungi from a biological soil crust based on their genomes, phenotypes, and melanin regulation.</title>
        <authorList>
            <consortium name="DOE Joint Genome Institute"/>
            <person name="Carr E.C."/>
            <person name="Barton Q."/>
            <person name="Grambo S."/>
            <person name="Sullivan M."/>
            <person name="Renfro C.M."/>
            <person name="Kuo A."/>
            <person name="Pangilinan J."/>
            <person name="Lipzen A."/>
            <person name="Keymanesh K."/>
            <person name="Savage E."/>
            <person name="Barry K."/>
            <person name="Grigoriev I.V."/>
            <person name="Riekhof W.R."/>
            <person name="Harris S.S."/>
        </authorList>
    </citation>
    <scope>NUCLEOTIDE SEQUENCE</scope>
    <source>
        <strain evidence="1">JF 03-4F</strain>
    </source>
</reference>
<gene>
    <name evidence="1" type="ORF">EDD36DRAFT_448616</name>
</gene>
<protein>
    <submittedName>
        <fullName evidence="1">Uncharacterized protein</fullName>
    </submittedName>
</protein>